<keyword evidence="5" id="KW-1185">Reference proteome</keyword>
<proteinExistence type="inferred from homology"/>
<protein>
    <submittedName>
        <fullName evidence="4">Uncharacterized protein</fullName>
    </submittedName>
</protein>
<keyword evidence="2" id="KW-0808">Transferase</keyword>
<comment type="caution">
    <text evidence="4">The sequence shown here is derived from an EMBL/GenBank/DDBJ whole genome shotgun (WGS) entry which is preliminary data.</text>
</comment>
<gene>
    <name evidence="4" type="ORF">LSAT_V11C900472750</name>
</gene>
<dbReference type="PANTHER" id="PTHR31623:SF110">
    <property type="entry name" value="VINORINE SYNTHASE-LIKE"/>
    <property type="match status" value="1"/>
</dbReference>
<dbReference type="EMBL" id="NBSK02000009">
    <property type="protein sequence ID" value="KAJ0186451.1"/>
    <property type="molecule type" value="Genomic_DNA"/>
</dbReference>
<dbReference type="Gene3D" id="3.30.559.10">
    <property type="entry name" value="Chloramphenicol acetyltransferase-like domain"/>
    <property type="match status" value="4"/>
</dbReference>
<evidence type="ECO:0000256" key="3">
    <source>
        <dbReference type="ARBA" id="ARBA00023315"/>
    </source>
</evidence>
<evidence type="ECO:0000256" key="2">
    <source>
        <dbReference type="ARBA" id="ARBA00022679"/>
    </source>
</evidence>
<evidence type="ECO:0000313" key="4">
    <source>
        <dbReference type="EMBL" id="KAJ0186451.1"/>
    </source>
</evidence>
<organism evidence="4 5">
    <name type="scientific">Lactuca sativa</name>
    <name type="common">Garden lettuce</name>
    <dbReference type="NCBI Taxonomy" id="4236"/>
    <lineage>
        <taxon>Eukaryota</taxon>
        <taxon>Viridiplantae</taxon>
        <taxon>Streptophyta</taxon>
        <taxon>Embryophyta</taxon>
        <taxon>Tracheophyta</taxon>
        <taxon>Spermatophyta</taxon>
        <taxon>Magnoliopsida</taxon>
        <taxon>eudicotyledons</taxon>
        <taxon>Gunneridae</taxon>
        <taxon>Pentapetalae</taxon>
        <taxon>asterids</taxon>
        <taxon>campanulids</taxon>
        <taxon>Asterales</taxon>
        <taxon>Asteraceae</taxon>
        <taxon>Cichorioideae</taxon>
        <taxon>Cichorieae</taxon>
        <taxon>Lactucinae</taxon>
        <taxon>Lactuca</taxon>
    </lineage>
</organism>
<evidence type="ECO:0000313" key="5">
    <source>
        <dbReference type="Proteomes" id="UP000235145"/>
    </source>
</evidence>
<name>A0A9R1UFZ0_LACSA</name>
<dbReference type="GO" id="GO:0016746">
    <property type="term" value="F:acyltransferase activity"/>
    <property type="evidence" value="ECO:0007669"/>
    <property type="project" value="UniProtKB-KW"/>
</dbReference>
<reference evidence="4 5" key="1">
    <citation type="journal article" date="2017" name="Nat. Commun.">
        <title>Genome assembly with in vitro proximity ligation data and whole-genome triplication in lettuce.</title>
        <authorList>
            <person name="Reyes-Chin-Wo S."/>
            <person name="Wang Z."/>
            <person name="Yang X."/>
            <person name="Kozik A."/>
            <person name="Arikit S."/>
            <person name="Song C."/>
            <person name="Xia L."/>
            <person name="Froenicke L."/>
            <person name="Lavelle D.O."/>
            <person name="Truco M.J."/>
            <person name="Xia R."/>
            <person name="Zhu S."/>
            <person name="Xu C."/>
            <person name="Xu H."/>
            <person name="Xu X."/>
            <person name="Cox K."/>
            <person name="Korf I."/>
            <person name="Meyers B.C."/>
            <person name="Michelmore R.W."/>
        </authorList>
    </citation>
    <scope>NUCLEOTIDE SEQUENCE [LARGE SCALE GENOMIC DNA]</scope>
    <source>
        <strain evidence="5">cv. Salinas</strain>
        <tissue evidence="4">Seedlings</tissue>
    </source>
</reference>
<dbReference type="AlphaFoldDB" id="A0A9R1UFZ0"/>
<evidence type="ECO:0000256" key="1">
    <source>
        <dbReference type="ARBA" id="ARBA00009861"/>
    </source>
</evidence>
<dbReference type="InterPro" id="IPR023213">
    <property type="entry name" value="CAT-like_dom_sf"/>
</dbReference>
<sequence length="928" mass="103859">MVVFYNSTKPKRMTRVEIISRENIKPSSPTPPHLKSYNLSILDQLIPAPYAPIILYYPNQDQASDLEVQERLKSLKISLSKTLTRFYPLAGTIKDDLSIDCTDVGAYFAVAHVDAYLDEFLNHPDFDLINRFLPCEPSFNGSNEGSHVSNIQVNIFECNGIAISLCISHKILDGAALSIFLRGWAGTCCGLKEVVYPNMNTSSLFPAKDLWLKDSSMVMWGSLFKMGKCSTKRFVFSSSKLDALKAKAVGNRVKHASRVEVVSALLWKCMMAASEEKAGFWKPSLLSHVVNLRKRILSSFSLENSIGNLIWIADAECKTESEIGLGNLVGKVRDGVSRIDGEFVKNMQGDKGIEVMEDSLKRLKDCGDYVGFTSWCKMGFYEVDFGWGKPMWVCGSVCDGSPVFMNFIVLMDTRCGEGIEAWVSMDEHEMHILKHNSELLEFASLDPSPLDMNKCMDRCFLSLDHFSSLVINKAYVSKHYKANMTRVEIILREQIKPSSPTPPHLKSFNLSIVDQLIPAPYAPIILYYPNDKDHTSDLQVQEKLKSLKNSLSNTLTRFYPLAGTIKDDLSIDCTDIGAYFVVARVDASLEEFLKHPNFNLINRFLPCEPSFNGSNEGSHVSNIQVNIFECGGIALGLCISHKILDGAALSTFLRGWAGTCCGLKEVVQPNMNTSSLFPTKDLWLKDSSMVMWKSLFKMGKCSTKRFVFSSSKLNALKEKTMANGVKVKDPTRVEVVSGLLWKCVMATSEEKTGSWKPSLLSHVVNLRKRVLSSFPLENSIRNLIWIADAECKTESEIEFGNLVGKVHDGVSRIDSEFVKKLQGDKGREMMEDCLKRLKDCGDHVGFTSWCKMGFYEVDFGWGKPMWVCGSVSDGSPVFMNLIVLIDTRCGKGIEAWVSMDEHDINILKHNSELLEFASLDPSPLEMNK</sequence>
<comment type="similarity">
    <text evidence="1">Belongs to the plant acyltransferase family.</text>
</comment>
<dbReference type="PANTHER" id="PTHR31623">
    <property type="entry name" value="F21J9.9"/>
    <property type="match status" value="1"/>
</dbReference>
<dbReference type="Proteomes" id="UP000235145">
    <property type="component" value="Unassembled WGS sequence"/>
</dbReference>
<dbReference type="Pfam" id="PF02458">
    <property type="entry name" value="Transferase"/>
    <property type="match status" value="2"/>
</dbReference>
<keyword evidence="3" id="KW-0012">Acyltransferase</keyword>
<accession>A0A9R1UFZ0</accession>